<accession>A0A644YCJ0</accession>
<name>A0A644YCJ0_9ZZZZ</name>
<proteinExistence type="predicted"/>
<evidence type="ECO:0000313" key="1">
    <source>
        <dbReference type="EMBL" id="MPM25907.1"/>
    </source>
</evidence>
<protein>
    <submittedName>
        <fullName evidence="1">Uncharacterized protein</fullName>
    </submittedName>
</protein>
<dbReference type="AlphaFoldDB" id="A0A644YCJ0"/>
<gene>
    <name evidence="1" type="ORF">SDC9_72408</name>
</gene>
<organism evidence="1">
    <name type="scientific">bioreactor metagenome</name>
    <dbReference type="NCBI Taxonomy" id="1076179"/>
    <lineage>
        <taxon>unclassified sequences</taxon>
        <taxon>metagenomes</taxon>
        <taxon>ecological metagenomes</taxon>
    </lineage>
</organism>
<reference evidence="1" key="1">
    <citation type="submission" date="2019-08" db="EMBL/GenBank/DDBJ databases">
        <authorList>
            <person name="Kucharzyk K."/>
            <person name="Murdoch R.W."/>
            <person name="Higgins S."/>
            <person name="Loffler F."/>
        </authorList>
    </citation>
    <scope>NUCLEOTIDE SEQUENCE</scope>
</reference>
<sequence length="133" mass="15341">MYSKITDSFLDVFDGETGLYMGHSHFTLTQGSEKKLLDFLNYNKVPDTLVLLNVSLSDTSADYIPPELFQKHSRISVLNIDVVDAYSQRLVPIEIEMSYDVLVRGNLSQTPYYFESVELRNIKFLDVNCRYVQ</sequence>
<dbReference type="EMBL" id="VSSQ01004606">
    <property type="protein sequence ID" value="MPM25907.1"/>
    <property type="molecule type" value="Genomic_DNA"/>
</dbReference>
<comment type="caution">
    <text evidence="1">The sequence shown here is derived from an EMBL/GenBank/DDBJ whole genome shotgun (WGS) entry which is preliminary data.</text>
</comment>